<comment type="similarity">
    <text evidence="2 7">Belongs to the PDGF/VEGF growth factor family.</text>
</comment>
<keyword evidence="11" id="KW-1185">Reference proteome</keyword>
<name>A0A8C9QAB1_SPEDA</name>
<dbReference type="PANTHER" id="PTHR12025:SF9">
    <property type="entry name" value="PLACENTA GROWTH FACTOR"/>
    <property type="match status" value="1"/>
</dbReference>
<dbReference type="AlphaFoldDB" id="A0A8C9QAB1"/>
<dbReference type="Gene3D" id="2.10.90.10">
    <property type="entry name" value="Cystine-knot cytokines"/>
    <property type="match status" value="1"/>
</dbReference>
<dbReference type="GO" id="GO:0042056">
    <property type="term" value="F:chemoattractant activity"/>
    <property type="evidence" value="ECO:0007669"/>
    <property type="project" value="TreeGrafter"/>
</dbReference>
<dbReference type="GO" id="GO:0045766">
    <property type="term" value="P:positive regulation of angiogenesis"/>
    <property type="evidence" value="ECO:0007669"/>
    <property type="project" value="TreeGrafter"/>
</dbReference>
<accession>A0A8C9QAB1</accession>
<evidence type="ECO:0000256" key="8">
    <source>
        <dbReference type="SAM" id="MobiDB-lite"/>
    </source>
</evidence>
<dbReference type="GO" id="GO:0038084">
    <property type="term" value="P:vascular endothelial growth factor signaling pathway"/>
    <property type="evidence" value="ECO:0007669"/>
    <property type="project" value="TreeGrafter"/>
</dbReference>
<dbReference type="GO" id="GO:0016020">
    <property type="term" value="C:membrane"/>
    <property type="evidence" value="ECO:0007669"/>
    <property type="project" value="InterPro"/>
</dbReference>
<evidence type="ECO:0000259" key="9">
    <source>
        <dbReference type="PROSITE" id="PS50278"/>
    </source>
</evidence>
<dbReference type="CDD" id="cd00135">
    <property type="entry name" value="PDGF"/>
    <property type="match status" value="1"/>
</dbReference>
<evidence type="ECO:0000256" key="6">
    <source>
        <dbReference type="ARBA" id="ARBA00023246"/>
    </source>
</evidence>
<dbReference type="Proteomes" id="UP000694422">
    <property type="component" value="Unplaced"/>
</dbReference>
<dbReference type="PROSITE" id="PS00249">
    <property type="entry name" value="PDGF_1"/>
    <property type="match status" value="1"/>
</dbReference>
<evidence type="ECO:0000256" key="1">
    <source>
        <dbReference type="ARBA" id="ARBA00004613"/>
    </source>
</evidence>
<comment type="subcellular location">
    <subcellularLocation>
        <location evidence="1">Secreted</location>
    </subcellularLocation>
</comment>
<dbReference type="SUPFAM" id="SSF57501">
    <property type="entry name" value="Cystine-knot cytokines"/>
    <property type="match status" value="1"/>
</dbReference>
<dbReference type="PANTHER" id="PTHR12025">
    <property type="entry name" value="VASCULAR ENDOTHELIAL GROWTH FACTOR"/>
    <property type="match status" value="1"/>
</dbReference>
<feature type="compositionally biased region" description="Basic residues" evidence="8">
    <location>
        <begin position="189"/>
        <end position="203"/>
    </location>
</feature>
<feature type="region of interest" description="Disordered" evidence="8">
    <location>
        <begin position="189"/>
        <end position="225"/>
    </location>
</feature>
<evidence type="ECO:0000256" key="3">
    <source>
        <dbReference type="ARBA" id="ARBA00022525"/>
    </source>
</evidence>
<dbReference type="SMART" id="SM00141">
    <property type="entry name" value="PDGF"/>
    <property type="match status" value="1"/>
</dbReference>
<feature type="compositionally biased region" description="Basic and acidic residues" evidence="8">
    <location>
        <begin position="204"/>
        <end position="225"/>
    </location>
</feature>
<dbReference type="GO" id="GO:0005615">
    <property type="term" value="C:extracellular space"/>
    <property type="evidence" value="ECO:0007669"/>
    <property type="project" value="TreeGrafter"/>
</dbReference>
<dbReference type="GO" id="GO:0060754">
    <property type="term" value="P:positive regulation of mast cell chemotaxis"/>
    <property type="evidence" value="ECO:0007669"/>
    <property type="project" value="TreeGrafter"/>
</dbReference>
<evidence type="ECO:0000256" key="4">
    <source>
        <dbReference type="ARBA" id="ARBA00023030"/>
    </source>
</evidence>
<evidence type="ECO:0000256" key="5">
    <source>
        <dbReference type="ARBA" id="ARBA00023157"/>
    </source>
</evidence>
<evidence type="ECO:0000256" key="2">
    <source>
        <dbReference type="ARBA" id="ARBA00006686"/>
    </source>
</evidence>
<dbReference type="GO" id="GO:0051781">
    <property type="term" value="P:positive regulation of cell division"/>
    <property type="evidence" value="ECO:0007669"/>
    <property type="project" value="UniProtKB-KW"/>
</dbReference>
<dbReference type="GO" id="GO:0050930">
    <property type="term" value="P:induction of positive chemotaxis"/>
    <property type="evidence" value="ECO:0007669"/>
    <property type="project" value="TreeGrafter"/>
</dbReference>
<feature type="domain" description="Platelet-derived growth factor (PDGF) family profile" evidence="9">
    <location>
        <begin position="39"/>
        <end position="130"/>
    </location>
</feature>
<evidence type="ECO:0000256" key="7">
    <source>
        <dbReference type="RuleBase" id="RU003818"/>
    </source>
</evidence>
<dbReference type="InterPro" id="IPR050507">
    <property type="entry name" value="PDGF/VEGF_growth_factor"/>
</dbReference>
<dbReference type="InterPro" id="IPR029034">
    <property type="entry name" value="Cystine-knot_cytokine"/>
</dbReference>
<dbReference type="GO" id="GO:0048010">
    <property type="term" value="P:vascular endothelial growth factor receptor signaling pathway"/>
    <property type="evidence" value="ECO:0007669"/>
    <property type="project" value="TreeGrafter"/>
</dbReference>
<dbReference type="GO" id="GO:0002040">
    <property type="term" value="P:sprouting angiogenesis"/>
    <property type="evidence" value="ECO:0007669"/>
    <property type="project" value="TreeGrafter"/>
</dbReference>
<dbReference type="InterPro" id="IPR023581">
    <property type="entry name" value="PD_growth_factor_CS"/>
</dbReference>
<sequence>APLVRRTPAGLRLMASGSAQPSSPSPAPPAGLTHPPAFVVIPFHEVWGRSYCRALEKLVDIVTEYPSEMEYILSPSCVSLKRCTGCCGDEDLHCLPVETTNVTMQILKIPPEGPPSYVELKFSQHVSCECSHIPGRQSWDMPGDHAACVHLPSPPSLTAPGAALAGSNHCPCPWFRPSITILEEIPRMHPGRKGRKLKEKVKKQRVDSKDPRFDAKRLRHANEEP</sequence>
<organism evidence="10 11">
    <name type="scientific">Spermophilus dauricus</name>
    <name type="common">Daurian ground squirrel</name>
    <dbReference type="NCBI Taxonomy" id="99837"/>
    <lineage>
        <taxon>Eukaryota</taxon>
        <taxon>Metazoa</taxon>
        <taxon>Chordata</taxon>
        <taxon>Craniata</taxon>
        <taxon>Vertebrata</taxon>
        <taxon>Euteleostomi</taxon>
        <taxon>Mammalia</taxon>
        <taxon>Eutheria</taxon>
        <taxon>Euarchontoglires</taxon>
        <taxon>Glires</taxon>
        <taxon>Rodentia</taxon>
        <taxon>Sciuromorpha</taxon>
        <taxon>Sciuridae</taxon>
        <taxon>Xerinae</taxon>
        <taxon>Marmotini</taxon>
        <taxon>Spermophilus</taxon>
    </lineage>
</organism>
<keyword evidence="3" id="KW-0964">Secreted</keyword>
<evidence type="ECO:0000313" key="11">
    <source>
        <dbReference type="Proteomes" id="UP000694422"/>
    </source>
</evidence>
<dbReference type="InterPro" id="IPR000072">
    <property type="entry name" value="PDGF/VEGF_dom"/>
</dbReference>
<keyword evidence="5" id="KW-1015">Disulfide bond</keyword>
<dbReference type="Pfam" id="PF00341">
    <property type="entry name" value="PDGF"/>
    <property type="match status" value="1"/>
</dbReference>
<dbReference type="GO" id="GO:0008083">
    <property type="term" value="F:growth factor activity"/>
    <property type="evidence" value="ECO:0007669"/>
    <property type="project" value="UniProtKB-KW"/>
</dbReference>
<evidence type="ECO:0000313" key="10">
    <source>
        <dbReference type="Ensembl" id="ENSSDAP00000021952.1"/>
    </source>
</evidence>
<dbReference type="PROSITE" id="PS50278">
    <property type="entry name" value="PDGF_2"/>
    <property type="match status" value="1"/>
</dbReference>
<dbReference type="GO" id="GO:0001666">
    <property type="term" value="P:response to hypoxia"/>
    <property type="evidence" value="ECO:0007669"/>
    <property type="project" value="TreeGrafter"/>
</dbReference>
<dbReference type="GO" id="GO:0001938">
    <property type="term" value="P:positive regulation of endothelial cell proliferation"/>
    <property type="evidence" value="ECO:0007669"/>
    <property type="project" value="TreeGrafter"/>
</dbReference>
<proteinExistence type="inferred from homology"/>
<reference evidence="10" key="1">
    <citation type="submission" date="2025-08" db="UniProtKB">
        <authorList>
            <consortium name="Ensembl"/>
        </authorList>
    </citation>
    <scope>IDENTIFICATION</scope>
</reference>
<keyword evidence="6" id="KW-0497">Mitogen</keyword>
<dbReference type="Ensembl" id="ENSSDAT00000025082.1">
    <property type="protein sequence ID" value="ENSSDAP00000021952.1"/>
    <property type="gene ID" value="ENSSDAG00000019938.1"/>
</dbReference>
<protein>
    <recommendedName>
        <fullName evidence="9">Platelet-derived growth factor (PDGF) family profile domain-containing protein</fullName>
    </recommendedName>
</protein>
<reference evidence="10" key="2">
    <citation type="submission" date="2025-09" db="UniProtKB">
        <authorList>
            <consortium name="Ensembl"/>
        </authorList>
    </citation>
    <scope>IDENTIFICATION</scope>
</reference>
<dbReference type="GO" id="GO:0005172">
    <property type="term" value="F:vascular endothelial growth factor receptor binding"/>
    <property type="evidence" value="ECO:0007669"/>
    <property type="project" value="TreeGrafter"/>
</dbReference>
<keyword evidence="4 7" id="KW-0339">Growth factor</keyword>